<feature type="compositionally biased region" description="Gly residues" evidence="5">
    <location>
        <begin position="664"/>
        <end position="677"/>
    </location>
</feature>
<name>A0AAN6ZQJ4_9PEZI</name>
<feature type="compositionally biased region" description="Basic and acidic residues" evidence="5">
    <location>
        <begin position="534"/>
        <end position="546"/>
    </location>
</feature>
<comment type="subcellular location">
    <subcellularLocation>
        <location evidence="1">Membrane</location>
        <topology evidence="1">Single-pass membrane protein</topology>
    </subcellularLocation>
</comment>
<feature type="region of interest" description="Disordered" evidence="5">
    <location>
        <begin position="362"/>
        <end position="386"/>
    </location>
</feature>
<comment type="caution">
    <text evidence="7">The sequence shown here is derived from an EMBL/GenBank/DDBJ whole genome shotgun (WGS) entry which is preliminary data.</text>
</comment>
<evidence type="ECO:0000256" key="2">
    <source>
        <dbReference type="ARBA" id="ARBA00022692"/>
    </source>
</evidence>
<feature type="compositionally biased region" description="Basic and acidic residues" evidence="5">
    <location>
        <begin position="641"/>
        <end position="654"/>
    </location>
</feature>
<evidence type="ECO:0000256" key="4">
    <source>
        <dbReference type="ARBA" id="ARBA00023136"/>
    </source>
</evidence>
<feature type="compositionally biased region" description="Polar residues" evidence="5">
    <location>
        <begin position="181"/>
        <end position="191"/>
    </location>
</feature>
<evidence type="ECO:0000256" key="6">
    <source>
        <dbReference type="SAM" id="Phobius"/>
    </source>
</evidence>
<dbReference type="GeneID" id="87822185"/>
<dbReference type="GO" id="GO:0016020">
    <property type="term" value="C:membrane"/>
    <property type="evidence" value="ECO:0007669"/>
    <property type="project" value="UniProtKB-SubCell"/>
</dbReference>
<reference evidence="7" key="2">
    <citation type="submission" date="2023-05" db="EMBL/GenBank/DDBJ databases">
        <authorList>
            <consortium name="Lawrence Berkeley National Laboratory"/>
            <person name="Steindorff A."/>
            <person name="Hensen N."/>
            <person name="Bonometti L."/>
            <person name="Westerberg I."/>
            <person name="Brannstrom I.O."/>
            <person name="Guillou S."/>
            <person name="Cros-Aarteil S."/>
            <person name="Calhoun S."/>
            <person name="Haridas S."/>
            <person name="Kuo A."/>
            <person name="Mondo S."/>
            <person name="Pangilinan J."/>
            <person name="Riley R."/>
            <person name="Labutti K."/>
            <person name="Andreopoulos B."/>
            <person name="Lipzen A."/>
            <person name="Chen C."/>
            <person name="Yanf M."/>
            <person name="Daum C."/>
            <person name="Ng V."/>
            <person name="Clum A."/>
            <person name="Ohm R."/>
            <person name="Martin F."/>
            <person name="Silar P."/>
            <person name="Natvig D."/>
            <person name="Lalanne C."/>
            <person name="Gautier V."/>
            <person name="Ament-Velasquez S.L."/>
            <person name="Kruys A."/>
            <person name="Hutchinson M.I."/>
            <person name="Powell A.J."/>
            <person name="Barry K."/>
            <person name="Miller A.N."/>
            <person name="Grigoriev I.V."/>
            <person name="Debuchy R."/>
            <person name="Gladieux P."/>
            <person name="Thoren M.H."/>
            <person name="Johannesson H."/>
        </authorList>
    </citation>
    <scope>NUCLEOTIDE SEQUENCE</scope>
    <source>
        <strain evidence="7">CBS 141.50</strain>
    </source>
</reference>
<feature type="region of interest" description="Disordered" evidence="5">
    <location>
        <begin position="525"/>
        <end position="683"/>
    </location>
</feature>
<keyword evidence="3 6" id="KW-1133">Transmembrane helix</keyword>
<reference evidence="7" key="1">
    <citation type="journal article" date="2023" name="Mol. Phylogenet. Evol.">
        <title>Genome-scale phylogeny and comparative genomics of the fungal order Sordariales.</title>
        <authorList>
            <person name="Hensen N."/>
            <person name="Bonometti L."/>
            <person name="Westerberg I."/>
            <person name="Brannstrom I.O."/>
            <person name="Guillou S."/>
            <person name="Cros-Aarteil S."/>
            <person name="Calhoun S."/>
            <person name="Haridas S."/>
            <person name="Kuo A."/>
            <person name="Mondo S."/>
            <person name="Pangilinan J."/>
            <person name="Riley R."/>
            <person name="LaButti K."/>
            <person name="Andreopoulos B."/>
            <person name="Lipzen A."/>
            <person name="Chen C."/>
            <person name="Yan M."/>
            <person name="Daum C."/>
            <person name="Ng V."/>
            <person name="Clum A."/>
            <person name="Steindorff A."/>
            <person name="Ohm R.A."/>
            <person name="Martin F."/>
            <person name="Silar P."/>
            <person name="Natvig D.O."/>
            <person name="Lalanne C."/>
            <person name="Gautier V."/>
            <person name="Ament-Velasquez S.L."/>
            <person name="Kruys A."/>
            <person name="Hutchinson M.I."/>
            <person name="Powell A.J."/>
            <person name="Barry K."/>
            <person name="Miller A.N."/>
            <person name="Grigoriev I.V."/>
            <person name="Debuchy R."/>
            <person name="Gladieux P."/>
            <person name="Hiltunen Thoren M."/>
            <person name="Johannesson H."/>
        </authorList>
    </citation>
    <scope>NUCLEOTIDE SEQUENCE</scope>
    <source>
        <strain evidence="7">CBS 141.50</strain>
    </source>
</reference>
<dbReference type="Proteomes" id="UP001302676">
    <property type="component" value="Unassembled WGS sequence"/>
</dbReference>
<feature type="compositionally biased region" description="Polar residues" evidence="5">
    <location>
        <begin position="362"/>
        <end position="373"/>
    </location>
</feature>
<feature type="compositionally biased region" description="Polar residues" evidence="5">
    <location>
        <begin position="75"/>
        <end position="93"/>
    </location>
</feature>
<feature type="transmembrane region" description="Helical" evidence="6">
    <location>
        <begin position="225"/>
        <end position="248"/>
    </location>
</feature>
<dbReference type="RefSeq" id="XP_062639989.1">
    <property type="nucleotide sequence ID" value="XM_062785572.1"/>
</dbReference>
<evidence type="ECO:0000256" key="5">
    <source>
        <dbReference type="SAM" id="MobiDB-lite"/>
    </source>
</evidence>
<dbReference type="InterPro" id="IPR051694">
    <property type="entry name" value="Immunoregulatory_rcpt-like"/>
</dbReference>
<keyword evidence="4 6" id="KW-0472">Membrane</keyword>
<feature type="compositionally biased region" description="Low complexity" evidence="5">
    <location>
        <begin position="94"/>
        <end position="114"/>
    </location>
</feature>
<feature type="compositionally biased region" description="Gly residues" evidence="5">
    <location>
        <begin position="622"/>
        <end position="640"/>
    </location>
</feature>
<evidence type="ECO:0000256" key="3">
    <source>
        <dbReference type="ARBA" id="ARBA00022989"/>
    </source>
</evidence>
<dbReference type="AlphaFoldDB" id="A0AAN6ZQJ4"/>
<feature type="compositionally biased region" description="Polar residues" evidence="5">
    <location>
        <begin position="129"/>
        <end position="172"/>
    </location>
</feature>
<dbReference type="EMBL" id="MU853560">
    <property type="protein sequence ID" value="KAK4146618.1"/>
    <property type="molecule type" value="Genomic_DNA"/>
</dbReference>
<feature type="compositionally biased region" description="Polar residues" evidence="5">
    <location>
        <begin position="573"/>
        <end position="590"/>
    </location>
</feature>
<gene>
    <name evidence="7" type="ORF">C8A04DRAFT_9667</name>
</gene>
<dbReference type="PANTHER" id="PTHR15549">
    <property type="entry name" value="PAIRED IMMUNOGLOBULIN-LIKE TYPE 2 RECEPTOR"/>
    <property type="match status" value="1"/>
</dbReference>
<keyword evidence="8" id="KW-1185">Reference proteome</keyword>
<keyword evidence="2 6" id="KW-0812">Transmembrane</keyword>
<feature type="region of interest" description="Disordered" evidence="5">
    <location>
        <begin position="28"/>
        <end position="199"/>
    </location>
</feature>
<accession>A0AAN6ZQJ4</accession>
<proteinExistence type="predicted"/>
<sequence length="683" mass="70369">MASNGLPSGAFVTTLEGRRCTAVPRVAVASAASDSSSSIATTTSTTSASSTTSSPTNNGIAVAPAAGIETEAVGQDSTSTTASPLVATTTFRDSTGASQTQGGSSEPGPAASPSLDANVQRFSVFAGDTPSQSPEAQLPPSSQADTSIASQRTENAPSEPSERLLTTTTSPNPLVGPAATPLSSTIGTTITPADPLVTDDVNTASSDTVATAAPNLNSNAVQSTVAIAGGVIGGVVALSVLAFFVWWWRRRVRRKRRSTLLTPLDIVPTRNMEEKNGYVISRGSIGPTPVAVKVKAALGQNFKKIQGHIRNRTAPSVNLDRGNSQFIDPSATHSRNNSGVIGVEPAPKPWWARLGDKFGRRNSGSLAKSSNAIQEKKPPNLQQPDFLTLLSMDNGELDREAQRRRASISRLNGSASSADNFLGSLNLSFGGDNPFSDANAIAHASATPAPLVVPQTSPANPFSDINAIGRAGQQQPPLPSATSKPATYVANIRRSRSNSNRGPNAGYVSYAGRESVGSLRSMATATTTNQRNKFRSDPFDLERPELLGRGGSQPLSRNPSNPRPPVRAHTRADSFTSRMSKYSKYSSGISAMSDDDTVGGVGNGSMVSMDWSDPGPDVGPGSASGGRWDGSGGNGGNGSGRGDREGRGGNEADRSGLQGQREVGNGGGKRASGGSTGSVGKAI</sequence>
<evidence type="ECO:0000256" key="1">
    <source>
        <dbReference type="ARBA" id="ARBA00004167"/>
    </source>
</evidence>
<organism evidence="7 8">
    <name type="scientific">Dichotomopilus funicola</name>
    <dbReference type="NCBI Taxonomy" id="1934379"/>
    <lineage>
        <taxon>Eukaryota</taxon>
        <taxon>Fungi</taxon>
        <taxon>Dikarya</taxon>
        <taxon>Ascomycota</taxon>
        <taxon>Pezizomycotina</taxon>
        <taxon>Sordariomycetes</taxon>
        <taxon>Sordariomycetidae</taxon>
        <taxon>Sordariales</taxon>
        <taxon>Chaetomiaceae</taxon>
        <taxon>Dichotomopilus</taxon>
    </lineage>
</organism>
<protein>
    <submittedName>
        <fullName evidence="7">Uncharacterized protein</fullName>
    </submittedName>
</protein>
<feature type="compositionally biased region" description="Low complexity" evidence="5">
    <location>
        <begin position="29"/>
        <end position="54"/>
    </location>
</feature>
<evidence type="ECO:0000313" key="8">
    <source>
        <dbReference type="Proteomes" id="UP001302676"/>
    </source>
</evidence>
<evidence type="ECO:0000313" key="7">
    <source>
        <dbReference type="EMBL" id="KAK4146618.1"/>
    </source>
</evidence>
<dbReference type="GO" id="GO:0071944">
    <property type="term" value="C:cell periphery"/>
    <property type="evidence" value="ECO:0007669"/>
    <property type="project" value="UniProtKB-ARBA"/>
</dbReference>